<dbReference type="InterPro" id="IPR012349">
    <property type="entry name" value="Split_barrel_FMN-bd"/>
</dbReference>
<dbReference type="PANTHER" id="PTHR43241">
    <property type="entry name" value="FLAVIN REDUCTASE DOMAIN PROTEIN"/>
    <property type="match status" value="1"/>
</dbReference>
<sequence>MRRPWNIIDLPVYSLATLGSTGINMNICTYVSGISRNPKKYMIALEPQSQTYLNFKKRKTAVLQILSQEDMQWVNYLGKKSGKETDKEKYLQQKQALSEWKSHEVLKNASALVLLQLDQEIDAGGDHQLMIAEVIASRTLREDNILMFQDLVESGIIL</sequence>
<evidence type="ECO:0000256" key="1">
    <source>
        <dbReference type="SAM" id="Phobius"/>
    </source>
</evidence>
<dbReference type="InterPro" id="IPR053310">
    <property type="entry name" value="Flavoredoxin-like"/>
</dbReference>
<keyword evidence="1" id="KW-0472">Membrane</keyword>
<dbReference type="Proteomes" id="UP001300692">
    <property type="component" value="Unassembled WGS sequence"/>
</dbReference>
<keyword evidence="4" id="KW-1185">Reference proteome</keyword>
<evidence type="ECO:0000259" key="2">
    <source>
        <dbReference type="Pfam" id="PF01613"/>
    </source>
</evidence>
<dbReference type="InterPro" id="IPR002563">
    <property type="entry name" value="Flavin_Rdtase-like_dom"/>
</dbReference>
<keyword evidence="1" id="KW-0812">Transmembrane</keyword>
<feature type="transmembrane region" description="Helical" evidence="1">
    <location>
        <begin position="12"/>
        <end position="32"/>
    </location>
</feature>
<dbReference type="Pfam" id="PF01613">
    <property type="entry name" value="Flavin_Reduct"/>
    <property type="match status" value="1"/>
</dbReference>
<dbReference type="EMBL" id="JAOYOD010000001">
    <property type="protein sequence ID" value="MCV9388958.1"/>
    <property type="molecule type" value="Genomic_DNA"/>
</dbReference>
<accession>A0ABT3CZH9</accession>
<evidence type="ECO:0000313" key="3">
    <source>
        <dbReference type="EMBL" id="MCV9388958.1"/>
    </source>
</evidence>
<dbReference type="Gene3D" id="2.30.110.10">
    <property type="entry name" value="Electron Transport, Fmn-binding Protein, Chain A"/>
    <property type="match status" value="1"/>
</dbReference>
<dbReference type="SUPFAM" id="SSF50475">
    <property type="entry name" value="FMN-binding split barrel"/>
    <property type="match status" value="1"/>
</dbReference>
<proteinExistence type="predicted"/>
<gene>
    <name evidence="3" type="ORF">N7U62_19935</name>
</gene>
<evidence type="ECO:0000313" key="4">
    <source>
        <dbReference type="Proteomes" id="UP001300692"/>
    </source>
</evidence>
<protein>
    <submittedName>
        <fullName evidence="3">Flavin reductase</fullName>
    </submittedName>
</protein>
<dbReference type="PANTHER" id="PTHR43241:SF1">
    <property type="entry name" value="FLAVIN REDUCTASE LIKE DOMAIN-CONTAINING PROTEIN"/>
    <property type="match status" value="1"/>
</dbReference>
<comment type="caution">
    <text evidence="3">The sequence shown here is derived from an EMBL/GenBank/DDBJ whole genome shotgun (WGS) entry which is preliminary data.</text>
</comment>
<organism evidence="3 4">
    <name type="scientific">Reichenbachiella ulvae</name>
    <dbReference type="NCBI Taxonomy" id="2980104"/>
    <lineage>
        <taxon>Bacteria</taxon>
        <taxon>Pseudomonadati</taxon>
        <taxon>Bacteroidota</taxon>
        <taxon>Cytophagia</taxon>
        <taxon>Cytophagales</taxon>
        <taxon>Reichenbachiellaceae</taxon>
        <taxon>Reichenbachiella</taxon>
    </lineage>
</organism>
<dbReference type="RefSeq" id="WP_264139858.1">
    <property type="nucleotide sequence ID" value="NZ_JAOYOD010000001.1"/>
</dbReference>
<reference evidence="3 4" key="1">
    <citation type="submission" date="2022-10" db="EMBL/GenBank/DDBJ databases">
        <title>Comparative genomics and taxonomic characterization of three novel marine species of genus Reichenbachiella exhibiting antioxidant and polysaccharide degradation activities.</title>
        <authorList>
            <person name="Muhammad N."/>
            <person name="Lee Y.-J."/>
            <person name="Ko J."/>
            <person name="Kim S.-G."/>
        </authorList>
    </citation>
    <scope>NUCLEOTIDE SEQUENCE [LARGE SCALE GENOMIC DNA]</scope>
    <source>
        <strain evidence="3 4">ABR2-5</strain>
    </source>
</reference>
<feature type="domain" description="Flavin reductase like" evidence="2">
    <location>
        <begin position="11"/>
        <end position="149"/>
    </location>
</feature>
<name>A0ABT3CZH9_9BACT</name>
<keyword evidence="1" id="KW-1133">Transmembrane helix</keyword>